<dbReference type="RefSeq" id="WP_379592753.1">
    <property type="nucleotide sequence ID" value="NZ_JBHRTN010000003.1"/>
</dbReference>
<dbReference type="Gene3D" id="3.50.30.40">
    <property type="entry name" value="Ribonuclease E inhibitor RraA/RraA-like"/>
    <property type="match status" value="1"/>
</dbReference>
<evidence type="ECO:0000313" key="2">
    <source>
        <dbReference type="Proteomes" id="UP001595593"/>
    </source>
</evidence>
<proteinExistence type="predicted"/>
<dbReference type="SUPFAM" id="SSF89562">
    <property type="entry name" value="RraA-like"/>
    <property type="match status" value="1"/>
</dbReference>
<comment type="caution">
    <text evidence="1">The sequence shown here is derived from an EMBL/GenBank/DDBJ whole genome shotgun (WGS) entry which is preliminary data.</text>
</comment>
<reference evidence="2" key="1">
    <citation type="journal article" date="2019" name="Int. J. Syst. Evol. Microbiol.">
        <title>The Global Catalogue of Microorganisms (GCM) 10K type strain sequencing project: providing services to taxonomists for standard genome sequencing and annotation.</title>
        <authorList>
            <consortium name="The Broad Institute Genomics Platform"/>
            <consortium name="The Broad Institute Genome Sequencing Center for Infectious Disease"/>
            <person name="Wu L."/>
            <person name="Ma J."/>
        </authorList>
    </citation>
    <scope>NUCLEOTIDE SEQUENCE [LARGE SCALE GENOMIC DNA]</scope>
    <source>
        <strain evidence="2">KCTC 52094</strain>
    </source>
</reference>
<keyword evidence="2" id="KW-1185">Reference proteome</keyword>
<dbReference type="Proteomes" id="UP001595593">
    <property type="component" value="Unassembled WGS sequence"/>
</dbReference>
<dbReference type="InterPro" id="IPR005493">
    <property type="entry name" value="RraA/RraA-like"/>
</dbReference>
<sequence>MPDRLFTLDDLTVLTQWDTPTICNALEIVAPERRALGFTVEPMVALDPSAAPIIGLARTGTIRAKEAPRQKADMGDWYEYVEKSDLPTVVVLQDLDDRPGFGAFWGEVHSTVHKALGAAGCVTNGSFRDLGAWAKGFQMLGGRVGPSHAHVHLVDYGRPVNVFGMNAAHDDVIHADVHGAVVIPADCVKRLPEAINLMARREKVILDLCASPDFSAAKLREAAARAREIH</sequence>
<protein>
    <submittedName>
        <fullName evidence="1">RraA family protein</fullName>
    </submittedName>
</protein>
<organism evidence="1 2">
    <name type="scientific">Teichococcus globiformis</name>
    <dbReference type="NCBI Taxonomy" id="2307229"/>
    <lineage>
        <taxon>Bacteria</taxon>
        <taxon>Pseudomonadati</taxon>
        <taxon>Pseudomonadota</taxon>
        <taxon>Alphaproteobacteria</taxon>
        <taxon>Acetobacterales</taxon>
        <taxon>Roseomonadaceae</taxon>
        <taxon>Roseomonas</taxon>
    </lineage>
</organism>
<gene>
    <name evidence="1" type="ORF">ACFOD4_01190</name>
</gene>
<dbReference type="InterPro" id="IPR036704">
    <property type="entry name" value="RraA/RraA-like_sf"/>
</dbReference>
<accession>A0ABV7FTH4</accession>
<name>A0ABV7FTH4_9PROT</name>
<evidence type="ECO:0000313" key="1">
    <source>
        <dbReference type="EMBL" id="MFC3123659.1"/>
    </source>
</evidence>
<dbReference type="Pfam" id="PF03737">
    <property type="entry name" value="RraA-like"/>
    <property type="match status" value="1"/>
</dbReference>
<dbReference type="EMBL" id="JBHRTN010000003">
    <property type="protein sequence ID" value="MFC3123659.1"/>
    <property type="molecule type" value="Genomic_DNA"/>
</dbReference>